<dbReference type="PANTHER" id="PTHR39461:SF1">
    <property type="entry name" value="LEA DOMAIN PROTEIN (AFU_ORTHOLOGUE AFUA_8G04920)"/>
    <property type="match status" value="1"/>
</dbReference>
<keyword evidence="4" id="KW-1185">Reference proteome</keyword>
<feature type="domain" description="DUF6987" evidence="2">
    <location>
        <begin position="39"/>
        <end position="237"/>
    </location>
</feature>
<proteinExistence type="predicted"/>
<dbReference type="OrthoDB" id="3937590at2759"/>
<feature type="region of interest" description="Disordered" evidence="1">
    <location>
        <begin position="1"/>
        <end position="44"/>
    </location>
</feature>
<dbReference type="InParanoid" id="K5XN75"/>
<organism evidence="3 4">
    <name type="scientific">Agaricus bisporus var. burnettii (strain JB137-S8 / ATCC MYA-4627 / FGSC 10392)</name>
    <name type="common">White button mushroom</name>
    <dbReference type="NCBI Taxonomy" id="597362"/>
    <lineage>
        <taxon>Eukaryota</taxon>
        <taxon>Fungi</taxon>
        <taxon>Dikarya</taxon>
        <taxon>Basidiomycota</taxon>
        <taxon>Agaricomycotina</taxon>
        <taxon>Agaricomycetes</taxon>
        <taxon>Agaricomycetidae</taxon>
        <taxon>Agaricales</taxon>
        <taxon>Agaricineae</taxon>
        <taxon>Agaricaceae</taxon>
        <taxon>Agaricus</taxon>
    </lineage>
</organism>
<dbReference type="RefSeq" id="XP_007333237.1">
    <property type="nucleotide sequence ID" value="XM_007333175.1"/>
</dbReference>
<feature type="compositionally biased region" description="Polar residues" evidence="1">
    <location>
        <begin position="1"/>
        <end position="17"/>
    </location>
</feature>
<evidence type="ECO:0000313" key="4">
    <source>
        <dbReference type="Proteomes" id="UP000008493"/>
    </source>
</evidence>
<reference evidence="4" key="1">
    <citation type="journal article" date="2012" name="Proc. Natl. Acad. Sci. U.S.A.">
        <title>Genome sequence of the button mushroom Agaricus bisporus reveals mechanisms governing adaptation to a humic-rich ecological niche.</title>
        <authorList>
            <person name="Morin E."/>
            <person name="Kohler A."/>
            <person name="Baker A.R."/>
            <person name="Foulongne-Oriol M."/>
            <person name="Lombard V."/>
            <person name="Nagy L.G."/>
            <person name="Ohm R.A."/>
            <person name="Patyshakuliyeva A."/>
            <person name="Brun A."/>
            <person name="Aerts A.L."/>
            <person name="Bailey A.M."/>
            <person name="Billette C."/>
            <person name="Coutinho P.M."/>
            <person name="Deakin G."/>
            <person name="Doddapaneni H."/>
            <person name="Floudas D."/>
            <person name="Grimwood J."/>
            <person name="Hilden K."/>
            <person name="Kuees U."/>
            <person name="LaButti K.M."/>
            <person name="Lapidus A."/>
            <person name="Lindquist E.A."/>
            <person name="Lucas S.M."/>
            <person name="Murat C."/>
            <person name="Riley R.W."/>
            <person name="Salamov A.A."/>
            <person name="Schmutz J."/>
            <person name="Subramanian V."/>
            <person name="Woesten H.A.B."/>
            <person name="Xu J."/>
            <person name="Eastwood D.C."/>
            <person name="Foster G.D."/>
            <person name="Sonnenberg A.S."/>
            <person name="Cullen D."/>
            <person name="de Vries R.P."/>
            <person name="Lundell T."/>
            <person name="Hibbett D.S."/>
            <person name="Henrissat B."/>
            <person name="Burton K.S."/>
            <person name="Kerrigan R.W."/>
            <person name="Challen M.P."/>
            <person name="Grigoriev I.V."/>
            <person name="Martin F."/>
        </authorList>
    </citation>
    <scope>NUCLEOTIDE SEQUENCE [LARGE SCALE GENOMIC DNA]</scope>
    <source>
        <strain evidence="4">JB137-S8 / ATCC MYA-4627 / FGSC 10392</strain>
    </source>
</reference>
<dbReference type="GeneID" id="18822669"/>
<dbReference type="Proteomes" id="UP000008493">
    <property type="component" value="Unassembled WGS sequence"/>
</dbReference>
<dbReference type="HOGENOM" id="CLU_085110_1_0_1"/>
<evidence type="ECO:0000313" key="3">
    <source>
        <dbReference type="EMBL" id="EKM76065.1"/>
    </source>
</evidence>
<dbReference type="EMBL" id="JH971405">
    <property type="protein sequence ID" value="EKM76065.1"/>
    <property type="molecule type" value="Genomic_DNA"/>
</dbReference>
<evidence type="ECO:0000256" key="1">
    <source>
        <dbReference type="SAM" id="MobiDB-lite"/>
    </source>
</evidence>
<name>K5XN75_AGABU</name>
<dbReference type="eggNOG" id="ENOG502S06V">
    <property type="taxonomic scope" value="Eukaryota"/>
</dbReference>
<dbReference type="InterPro" id="IPR054256">
    <property type="entry name" value="DUF6987"/>
</dbReference>
<evidence type="ECO:0000259" key="2">
    <source>
        <dbReference type="Pfam" id="PF22485"/>
    </source>
</evidence>
<dbReference type="PANTHER" id="PTHR39461">
    <property type="entry name" value="LEA DOMAIN PROTEIN (AFU_ORTHOLOGUE AFUA_8G04920)"/>
    <property type="match status" value="1"/>
</dbReference>
<dbReference type="OMA" id="FPKAKRD"/>
<feature type="compositionally biased region" description="Low complexity" evidence="1">
    <location>
        <begin position="18"/>
        <end position="35"/>
    </location>
</feature>
<accession>K5XN75</accession>
<sequence>MSNVSPPQSPASQVTSHSSAQGRAGAAPAQGQKASGDTRTQKEIDADNKLADRLSQIIESANEQLLPICERMRKCIDNMFAQKEEDRDEQELVKQVKPLIEEADKILNETNGAIRGMDPEKQLTNRVKRNAQDHSASPSEQRLAEALKVLLENVQGTINWAKDKLDSFPKAKRDLGPLLDALGQPITQIVGGVGLLLTGVLNLLGNLLRGLGLDGLLKGIVGAIGLDKIYKGLGLDKWLQYGSN</sequence>
<dbReference type="STRING" id="597362.K5XN75"/>
<dbReference type="Pfam" id="PF22485">
    <property type="entry name" value="DUF6987"/>
    <property type="match status" value="1"/>
</dbReference>
<protein>
    <recommendedName>
        <fullName evidence="2">DUF6987 domain-containing protein</fullName>
    </recommendedName>
</protein>
<dbReference type="AlphaFoldDB" id="K5XN75"/>
<dbReference type="KEGG" id="abp:AGABI1DRAFT108995"/>
<gene>
    <name evidence="3" type="ORF">AGABI1DRAFT_108995</name>
</gene>